<feature type="compositionally biased region" description="Polar residues" evidence="6">
    <location>
        <begin position="550"/>
        <end position="582"/>
    </location>
</feature>
<keyword evidence="2" id="KW-0805">Transcription regulation</keyword>
<evidence type="ECO:0000256" key="4">
    <source>
        <dbReference type="ARBA" id="ARBA00023163"/>
    </source>
</evidence>
<dbReference type="SUPFAM" id="SSF55785">
    <property type="entry name" value="PYP-like sensor domain (PAS domain)"/>
    <property type="match status" value="1"/>
</dbReference>
<dbReference type="PROSITE" id="PS50112">
    <property type="entry name" value="PAS"/>
    <property type="match status" value="1"/>
</dbReference>
<evidence type="ECO:0000313" key="9">
    <source>
        <dbReference type="Proteomes" id="UP001175261"/>
    </source>
</evidence>
<organism evidence="8 9">
    <name type="scientific">Sarocladium strictum</name>
    <name type="common">Black bundle disease fungus</name>
    <name type="synonym">Acremonium strictum</name>
    <dbReference type="NCBI Taxonomy" id="5046"/>
    <lineage>
        <taxon>Eukaryota</taxon>
        <taxon>Fungi</taxon>
        <taxon>Dikarya</taxon>
        <taxon>Ascomycota</taxon>
        <taxon>Pezizomycotina</taxon>
        <taxon>Sordariomycetes</taxon>
        <taxon>Hypocreomycetidae</taxon>
        <taxon>Hypocreales</taxon>
        <taxon>Sarocladiaceae</taxon>
        <taxon>Sarocladium</taxon>
    </lineage>
</organism>
<dbReference type="GO" id="GO:0000977">
    <property type="term" value="F:RNA polymerase II transcription regulatory region sequence-specific DNA binding"/>
    <property type="evidence" value="ECO:0007669"/>
    <property type="project" value="TreeGrafter"/>
</dbReference>
<feature type="region of interest" description="Disordered" evidence="6">
    <location>
        <begin position="414"/>
        <end position="454"/>
    </location>
</feature>
<keyword evidence="5" id="KW-0539">Nucleus</keyword>
<dbReference type="Proteomes" id="UP001175261">
    <property type="component" value="Unassembled WGS sequence"/>
</dbReference>
<dbReference type="Pfam" id="PF08447">
    <property type="entry name" value="PAS_3"/>
    <property type="match status" value="1"/>
</dbReference>
<feature type="compositionally biased region" description="Low complexity" evidence="6">
    <location>
        <begin position="253"/>
        <end position="263"/>
    </location>
</feature>
<keyword evidence="9" id="KW-1185">Reference proteome</keyword>
<dbReference type="InterPro" id="IPR013655">
    <property type="entry name" value="PAS_fold_3"/>
</dbReference>
<feature type="region of interest" description="Disordered" evidence="6">
    <location>
        <begin position="227"/>
        <end position="356"/>
    </location>
</feature>
<dbReference type="AlphaFoldDB" id="A0AA39GLJ7"/>
<evidence type="ECO:0000256" key="5">
    <source>
        <dbReference type="ARBA" id="ARBA00023242"/>
    </source>
</evidence>
<feature type="region of interest" description="Disordered" evidence="6">
    <location>
        <begin position="480"/>
        <end position="501"/>
    </location>
</feature>
<evidence type="ECO:0000256" key="3">
    <source>
        <dbReference type="ARBA" id="ARBA00023125"/>
    </source>
</evidence>
<evidence type="ECO:0000256" key="1">
    <source>
        <dbReference type="ARBA" id="ARBA00004123"/>
    </source>
</evidence>
<protein>
    <recommendedName>
        <fullName evidence="7">PAS domain-containing protein</fullName>
    </recommendedName>
</protein>
<feature type="compositionally biased region" description="Basic and acidic residues" evidence="6">
    <location>
        <begin position="333"/>
        <end position="349"/>
    </location>
</feature>
<proteinExistence type="predicted"/>
<dbReference type="InterPro" id="IPR000014">
    <property type="entry name" value="PAS"/>
</dbReference>
<dbReference type="GO" id="GO:0005634">
    <property type="term" value="C:nucleus"/>
    <property type="evidence" value="ECO:0007669"/>
    <property type="project" value="UniProtKB-SubCell"/>
</dbReference>
<dbReference type="PANTHER" id="PTHR23043:SF17">
    <property type="entry name" value="PROTEIN SIMILAR"/>
    <property type="match status" value="1"/>
</dbReference>
<feature type="compositionally biased region" description="Polar residues" evidence="6">
    <location>
        <begin position="480"/>
        <end position="489"/>
    </location>
</feature>
<dbReference type="PANTHER" id="PTHR23043">
    <property type="entry name" value="HYPOXIA-INDUCIBLE FACTOR 1 ALPHA"/>
    <property type="match status" value="1"/>
</dbReference>
<dbReference type="SMART" id="SM00091">
    <property type="entry name" value="PAS"/>
    <property type="match status" value="2"/>
</dbReference>
<comment type="caution">
    <text evidence="8">The sequence shown here is derived from an EMBL/GenBank/DDBJ whole genome shotgun (WGS) entry which is preliminary data.</text>
</comment>
<reference evidence="8" key="1">
    <citation type="submission" date="2022-10" db="EMBL/GenBank/DDBJ databases">
        <title>Determination and structural analysis of whole genome sequence of Sarocladium strictum F4-1.</title>
        <authorList>
            <person name="Hu L."/>
            <person name="Jiang Y."/>
        </authorList>
    </citation>
    <scope>NUCLEOTIDE SEQUENCE</scope>
    <source>
        <strain evidence="8">F4-1</strain>
    </source>
</reference>
<evidence type="ECO:0000256" key="2">
    <source>
        <dbReference type="ARBA" id="ARBA00023015"/>
    </source>
</evidence>
<dbReference type="EMBL" id="JAPDFR010000003">
    <property type="protein sequence ID" value="KAK0388689.1"/>
    <property type="molecule type" value="Genomic_DNA"/>
</dbReference>
<dbReference type="CDD" id="cd00130">
    <property type="entry name" value="PAS"/>
    <property type="match status" value="1"/>
</dbReference>
<feature type="compositionally biased region" description="Acidic residues" evidence="6">
    <location>
        <begin position="227"/>
        <end position="239"/>
    </location>
</feature>
<accession>A0AA39GLJ7</accession>
<comment type="subcellular location">
    <subcellularLocation>
        <location evidence="1">Nucleus</location>
    </subcellularLocation>
</comment>
<evidence type="ECO:0000313" key="8">
    <source>
        <dbReference type="EMBL" id="KAK0388689.1"/>
    </source>
</evidence>
<evidence type="ECO:0000256" key="6">
    <source>
        <dbReference type="SAM" id="MobiDB-lite"/>
    </source>
</evidence>
<feature type="region of interest" description="Disordered" evidence="6">
    <location>
        <begin position="523"/>
        <end position="624"/>
    </location>
</feature>
<dbReference type="InterPro" id="IPR035965">
    <property type="entry name" value="PAS-like_dom_sf"/>
</dbReference>
<keyword evidence="3" id="KW-0238">DNA-binding</keyword>
<feature type="compositionally biased region" description="Polar residues" evidence="6">
    <location>
        <begin position="319"/>
        <end position="332"/>
    </location>
</feature>
<feature type="compositionally biased region" description="Polar residues" evidence="6">
    <location>
        <begin position="429"/>
        <end position="446"/>
    </location>
</feature>
<name>A0AA39GLJ7_SARSR</name>
<evidence type="ECO:0000259" key="7">
    <source>
        <dbReference type="PROSITE" id="PS50112"/>
    </source>
</evidence>
<keyword evidence="4" id="KW-0804">Transcription</keyword>
<dbReference type="Gene3D" id="3.30.450.20">
    <property type="entry name" value="PAS domain"/>
    <property type="match status" value="1"/>
</dbReference>
<gene>
    <name evidence="8" type="ORF">NLU13_4932</name>
</gene>
<dbReference type="GO" id="GO:0000981">
    <property type="term" value="F:DNA-binding transcription factor activity, RNA polymerase II-specific"/>
    <property type="evidence" value="ECO:0007669"/>
    <property type="project" value="TreeGrafter"/>
</dbReference>
<feature type="compositionally biased region" description="Polar residues" evidence="6">
    <location>
        <begin position="523"/>
        <end position="534"/>
    </location>
</feature>
<feature type="compositionally biased region" description="Polar residues" evidence="6">
    <location>
        <begin position="612"/>
        <end position="624"/>
    </location>
</feature>
<feature type="domain" description="PAS" evidence="7">
    <location>
        <begin position="1"/>
        <end position="48"/>
    </location>
</feature>
<sequence>MDSTFMTIHNLSSDANILFASDSIFDILGYQPRDVEGRSCFDYFHPEEVPLARYVHGRGILMDKAAALHYTRIRNIHGEWVGCECTFSVVHDILVACTSIYYRDEKSERRAQDTPQVRRLFSSPYDPRFHMLGHLAPKFTTAPPDRELRAALIINRFTRSLAIMFATNSVSEVLGLEPADLQHKSFYECIEDDCLDDAIECIEAAKANDSIAYLRFWSRDARREDELADDASEVDEDLNGDFLTEGSSGPGEGTSSSASLNRDSASRRDSTESEAGGVRLDAAMDLDSPFQSVSPIKREPNSGEPDGARITPEGGPSGLVTSNQDSTAQSTGSDHENARPESRRDERSRSRLQRRQYPVPSVEIEAFISCTSDGLVVILRRARQLPSSAAGPSAAELGRQGIFAAPWAPSPVAAHYGRNSRHSPGISHASGSQPQPQHVSAQQEGQATGGPPMDELMASIQEVAVFAWALVGINRGLSSYSYGNPTGNAQPPEDRYYSDELSGSETAAYTTAGQDAQTQCVTFGGQSQHSSNGFIVSGKGQPIEPRYTSYPEQGANQLRSNGPWSNSNGRNWRSQIQPSNGQHAHPDGTPTVPSQSSGLPAGMAWGHETNGQHDINGQGHQSTY</sequence>